<accession>A0A1N7F063</accession>
<organism evidence="2 3">
    <name type="scientific">Haladaptatus litoreus</name>
    <dbReference type="NCBI Taxonomy" id="553468"/>
    <lineage>
        <taxon>Archaea</taxon>
        <taxon>Methanobacteriati</taxon>
        <taxon>Methanobacteriota</taxon>
        <taxon>Stenosarchaea group</taxon>
        <taxon>Halobacteria</taxon>
        <taxon>Halobacteriales</taxon>
        <taxon>Haladaptataceae</taxon>
        <taxon>Haladaptatus</taxon>
    </lineage>
</organism>
<dbReference type="EMBL" id="FTNO01000007">
    <property type="protein sequence ID" value="SIR93738.1"/>
    <property type="molecule type" value="Genomic_DNA"/>
</dbReference>
<evidence type="ECO:0000259" key="1">
    <source>
        <dbReference type="Pfam" id="PF25205"/>
    </source>
</evidence>
<protein>
    <recommendedName>
        <fullName evidence="1">DUF7835 domain-containing protein</fullName>
    </recommendedName>
</protein>
<feature type="domain" description="DUF7835" evidence="1">
    <location>
        <begin position="4"/>
        <end position="69"/>
    </location>
</feature>
<name>A0A1N7F063_9EURY</name>
<proteinExistence type="predicted"/>
<reference evidence="3" key="1">
    <citation type="submission" date="2017-01" db="EMBL/GenBank/DDBJ databases">
        <authorList>
            <person name="Varghese N."/>
            <person name="Submissions S."/>
        </authorList>
    </citation>
    <scope>NUCLEOTIDE SEQUENCE [LARGE SCALE GENOMIC DNA]</scope>
    <source>
        <strain evidence="3">CGMCC 1.7737</strain>
    </source>
</reference>
<evidence type="ECO:0000313" key="2">
    <source>
        <dbReference type="EMBL" id="SIR93738.1"/>
    </source>
</evidence>
<dbReference type="InterPro" id="IPR057157">
    <property type="entry name" value="DUF7835"/>
</dbReference>
<dbReference type="AlphaFoldDB" id="A0A1N7F063"/>
<dbReference type="Pfam" id="PF25205">
    <property type="entry name" value="DUF7835"/>
    <property type="match status" value="1"/>
</dbReference>
<sequence>MITMSVPQSNSNEMVEQCENCAAKTPHSVSVELVTESNKKENAAFSREPYRLTECTQCGAETRQRMNNA</sequence>
<evidence type="ECO:0000313" key="3">
    <source>
        <dbReference type="Proteomes" id="UP000186914"/>
    </source>
</evidence>
<keyword evidence="3" id="KW-1185">Reference proteome</keyword>
<gene>
    <name evidence="2" type="ORF">SAMN05421858_4683</name>
</gene>
<dbReference type="Proteomes" id="UP000186914">
    <property type="component" value="Unassembled WGS sequence"/>
</dbReference>